<comment type="caution">
    <text evidence="5">The sequence shown here is derived from an EMBL/GenBank/DDBJ whole genome shotgun (WGS) entry which is preliminary data.</text>
</comment>
<dbReference type="VEuPathDB" id="FungiDB:CJI97_003722"/>
<evidence type="ECO:0000256" key="4">
    <source>
        <dbReference type="ARBA" id="ARBA00039932"/>
    </source>
</evidence>
<gene>
    <name evidence="5" type="ORF">QG37_04868</name>
</gene>
<evidence type="ECO:0000256" key="1">
    <source>
        <dbReference type="ARBA" id="ARBA00022603"/>
    </source>
</evidence>
<reference evidence="6" key="1">
    <citation type="journal article" date="2015" name="BMC Genomics">
        <title>Draft genome of a commonly misdiagnosed multidrug resistant pathogen Candida auris.</title>
        <authorList>
            <person name="Chatterjee S."/>
            <person name="Alampalli S.V."/>
            <person name="Nageshan R.K."/>
            <person name="Chettiar S.T."/>
            <person name="Joshi S."/>
            <person name="Tatu U.S."/>
        </authorList>
    </citation>
    <scope>NUCLEOTIDE SEQUENCE [LARGE SCALE GENOMIC DNA]</scope>
    <source>
        <strain evidence="6">6684</strain>
    </source>
</reference>
<keyword evidence="1" id="KW-0808">Transferase</keyword>
<evidence type="ECO:0000256" key="3">
    <source>
        <dbReference type="ARBA" id="ARBA00038458"/>
    </source>
</evidence>
<evidence type="ECO:0000256" key="2">
    <source>
        <dbReference type="ARBA" id="ARBA00022691"/>
    </source>
</evidence>
<dbReference type="PANTHER" id="PTHR14614">
    <property type="entry name" value="HEPATOCELLULAR CARCINOMA-ASSOCIATED ANTIGEN"/>
    <property type="match status" value="1"/>
</dbReference>
<accession>A0A0L0NWE5</accession>
<evidence type="ECO:0000313" key="5">
    <source>
        <dbReference type="EMBL" id="KND98338.1"/>
    </source>
</evidence>
<organism evidence="5 6">
    <name type="scientific">Candidozyma auris</name>
    <name type="common">Yeast</name>
    <name type="synonym">Candida auris</name>
    <dbReference type="NCBI Taxonomy" id="498019"/>
    <lineage>
        <taxon>Eukaryota</taxon>
        <taxon>Fungi</taxon>
        <taxon>Dikarya</taxon>
        <taxon>Ascomycota</taxon>
        <taxon>Saccharomycotina</taxon>
        <taxon>Pichiomycetes</taxon>
        <taxon>Metschnikowiaceae</taxon>
        <taxon>Candidozyma</taxon>
    </lineage>
</organism>
<comment type="similarity">
    <text evidence="3">Belongs to the class I-like SAM-binding methyltransferase superfamily. RKM5 family.</text>
</comment>
<dbReference type="InterPro" id="IPR019410">
    <property type="entry name" value="Methyltransf_16"/>
</dbReference>
<dbReference type="VEuPathDB" id="FungiDB:CJJ07_002664"/>
<dbReference type="GO" id="GO:0032991">
    <property type="term" value="C:protein-containing complex"/>
    <property type="evidence" value="ECO:0007669"/>
    <property type="project" value="TreeGrafter"/>
</dbReference>
<dbReference type="GO" id="GO:0032259">
    <property type="term" value="P:methylation"/>
    <property type="evidence" value="ECO:0007669"/>
    <property type="project" value="UniProtKB-KW"/>
</dbReference>
<dbReference type="PANTHER" id="PTHR14614:SF109">
    <property type="entry name" value="RIBOSOMAL LYSINE N-METHYLTRANSFERASE 5"/>
    <property type="match status" value="1"/>
</dbReference>
<dbReference type="VEuPathDB" id="FungiDB:CJI96_0002181"/>
<evidence type="ECO:0000313" key="6">
    <source>
        <dbReference type="Proteomes" id="UP000037122"/>
    </source>
</evidence>
<dbReference type="VEuPathDB" id="FungiDB:QG37_04868"/>
<dbReference type="VEuPathDB" id="FungiDB:CJJ09_000457"/>
<dbReference type="GO" id="GO:0008757">
    <property type="term" value="F:S-adenosylmethionine-dependent methyltransferase activity"/>
    <property type="evidence" value="ECO:0007669"/>
    <property type="project" value="UniProtKB-ARBA"/>
</dbReference>
<dbReference type="AlphaFoldDB" id="A0A0L0NWE5"/>
<dbReference type="Proteomes" id="UP000037122">
    <property type="component" value="Unassembled WGS sequence"/>
</dbReference>
<dbReference type="VEuPathDB" id="FungiDB:B9J08_003647"/>
<proteinExistence type="inferred from homology"/>
<name>A0A0L0NWE5_CANAR</name>
<dbReference type="EMBL" id="LGST01000033">
    <property type="protein sequence ID" value="KND98338.1"/>
    <property type="molecule type" value="Genomic_DNA"/>
</dbReference>
<keyword evidence="2" id="KW-0949">S-adenosyl-L-methionine</keyword>
<dbReference type="Pfam" id="PF10294">
    <property type="entry name" value="Methyltransf_16"/>
    <property type="match status" value="1"/>
</dbReference>
<dbReference type="GO" id="GO:0005829">
    <property type="term" value="C:cytosol"/>
    <property type="evidence" value="ECO:0007669"/>
    <property type="project" value="TreeGrafter"/>
</dbReference>
<keyword evidence="1" id="KW-0489">Methyltransferase</keyword>
<dbReference type="InterPro" id="IPR029063">
    <property type="entry name" value="SAM-dependent_MTases_sf"/>
</dbReference>
<protein>
    <recommendedName>
        <fullName evidence="4">Ribosomal lysine N-methyltransferase 5</fullName>
    </recommendedName>
</protein>
<sequence length="280" mass="31865">MDISLSISEVNLEEIYEHVYDIHVDHKPREYQHLGYVDKSTDKLHLSLPTSGDELTITQSRSSLSGQEALSTGFVCWQSVSFLADWILGDQRCPFYKYFKGEPKLNVLELGTGVSAVLATLLGPRSRHYVATDQKHILKLMKKNFVDNVALSKFSSSTIEWLQIEDTSDWSKVDIVECDWEAPHHGIDRCRDLMGQDFPDFIIATDTVYNEYLVPFFVQVLSTMMGPHTGALVVVQLRDEAITAKFVEEVATQKMKLFTIKDELLSEDLIKGFGVYYILK</sequence>
<dbReference type="Gene3D" id="3.40.50.150">
    <property type="entry name" value="Vaccinia Virus protein VP39"/>
    <property type="match status" value="1"/>
</dbReference>
<dbReference type="SUPFAM" id="SSF53335">
    <property type="entry name" value="S-adenosyl-L-methionine-dependent methyltransferases"/>
    <property type="match status" value="1"/>
</dbReference>